<dbReference type="RefSeq" id="WP_242282898.1">
    <property type="nucleotide sequence ID" value="NZ_JAKKSL010000001.1"/>
</dbReference>
<reference evidence="2" key="1">
    <citation type="submission" date="2022-01" db="EMBL/GenBank/DDBJ databases">
        <title>Colwellia maritima, isolated from seawater.</title>
        <authorList>
            <person name="Kristyanto S."/>
            <person name="Jung J."/>
            <person name="Jeon C.O."/>
        </authorList>
    </citation>
    <scope>NUCLEOTIDE SEQUENCE</scope>
    <source>
        <strain evidence="2">MSW7</strain>
    </source>
</reference>
<evidence type="ECO:0000313" key="3">
    <source>
        <dbReference type="Proteomes" id="UP001139646"/>
    </source>
</evidence>
<dbReference type="Proteomes" id="UP001139646">
    <property type="component" value="Unassembled WGS sequence"/>
</dbReference>
<comment type="caution">
    <text evidence="2">The sequence shown here is derived from an EMBL/GenBank/DDBJ whole genome shotgun (WGS) entry which is preliminary data.</text>
</comment>
<evidence type="ECO:0000313" key="2">
    <source>
        <dbReference type="EMBL" id="MCI2282289.1"/>
    </source>
</evidence>
<gene>
    <name evidence="2" type="ORF">L3081_01315</name>
</gene>
<proteinExistence type="predicted"/>
<keyword evidence="3" id="KW-1185">Reference proteome</keyword>
<protein>
    <recommendedName>
        <fullName evidence="1">7TM-DISM receptor extracellular domain-containing protein</fullName>
    </recommendedName>
</protein>
<accession>A0ABS9WWI8</accession>
<dbReference type="InterPro" id="IPR011622">
    <property type="entry name" value="7TMR_DISM_rcpt_extracell_dom2"/>
</dbReference>
<dbReference type="EMBL" id="JAKKSL010000001">
    <property type="protein sequence ID" value="MCI2282289.1"/>
    <property type="molecule type" value="Genomic_DNA"/>
</dbReference>
<organism evidence="2 3">
    <name type="scientific">Colwellia maritima</name>
    <dbReference type="NCBI Taxonomy" id="2912588"/>
    <lineage>
        <taxon>Bacteria</taxon>
        <taxon>Pseudomonadati</taxon>
        <taxon>Pseudomonadota</taxon>
        <taxon>Gammaproteobacteria</taxon>
        <taxon>Alteromonadales</taxon>
        <taxon>Colwelliaceae</taxon>
        <taxon>Colwellia</taxon>
    </lineage>
</organism>
<sequence>MKAESPTYIIDQDKQLVVHYLHHLLNESEQKTTIKVRDLLNFKWKDVSLTNGDLLIMPGKNWFTFNLVNQQAFSQQVVIDIANQVRMSKVELFTLDIHNNLVQQAMHLQRSNNRSAKITVSAMSQLTLYVTIESASQLRSSVNIYSANEYIKAEHTSV</sequence>
<feature type="domain" description="7TM-DISM receptor extracellular" evidence="1">
    <location>
        <begin position="43"/>
        <end position="145"/>
    </location>
</feature>
<name>A0ABS9WWI8_9GAMM</name>
<evidence type="ECO:0000259" key="1">
    <source>
        <dbReference type="Pfam" id="PF07696"/>
    </source>
</evidence>
<dbReference type="Pfam" id="PF07696">
    <property type="entry name" value="7TMR-DISMED2"/>
    <property type="match status" value="1"/>
</dbReference>